<dbReference type="PANTHER" id="PTHR12378">
    <property type="entry name" value="DESUMOYLATING ISOPEPTIDASE"/>
    <property type="match status" value="1"/>
</dbReference>
<comment type="similarity">
    <text evidence="1">Belongs to the DeSI family.</text>
</comment>
<feature type="region of interest" description="Disordered" evidence="4">
    <location>
        <begin position="193"/>
        <end position="235"/>
    </location>
</feature>
<reference evidence="6" key="1">
    <citation type="submission" date="2021-01" db="EMBL/GenBank/DDBJ databases">
        <authorList>
            <person name="Corre E."/>
            <person name="Pelletier E."/>
            <person name="Niang G."/>
            <person name="Scheremetjew M."/>
            <person name="Finn R."/>
            <person name="Kale V."/>
            <person name="Holt S."/>
            <person name="Cochrane G."/>
            <person name="Meng A."/>
            <person name="Brown T."/>
            <person name="Cohen L."/>
        </authorList>
    </citation>
    <scope>NUCLEOTIDE SEQUENCE</scope>
</reference>
<dbReference type="AlphaFoldDB" id="A0A7S1A0J0"/>
<accession>A0A7S1A0J0</accession>
<dbReference type="EMBL" id="HBFQ01018679">
    <property type="protein sequence ID" value="CAD8838725.1"/>
    <property type="molecule type" value="Transcribed_RNA"/>
</dbReference>
<dbReference type="GO" id="GO:0006508">
    <property type="term" value="P:proteolysis"/>
    <property type="evidence" value="ECO:0007669"/>
    <property type="project" value="UniProtKB-KW"/>
</dbReference>
<dbReference type="GO" id="GO:0016579">
    <property type="term" value="P:protein deubiquitination"/>
    <property type="evidence" value="ECO:0007669"/>
    <property type="project" value="TreeGrafter"/>
</dbReference>
<dbReference type="Gene3D" id="3.90.1720.30">
    <property type="entry name" value="PPPDE domains"/>
    <property type="match status" value="1"/>
</dbReference>
<gene>
    <name evidence="6" type="ORF">NSCI0253_LOCUS13073</name>
</gene>
<keyword evidence="2" id="KW-0645">Protease</keyword>
<evidence type="ECO:0000256" key="3">
    <source>
        <dbReference type="ARBA" id="ARBA00022801"/>
    </source>
</evidence>
<feature type="compositionally biased region" description="Basic and acidic residues" evidence="4">
    <location>
        <begin position="216"/>
        <end position="232"/>
    </location>
</feature>
<keyword evidence="3" id="KW-0378">Hydrolase</keyword>
<feature type="domain" description="PPPDE" evidence="5">
    <location>
        <begin position="11"/>
        <end position="151"/>
    </location>
</feature>
<dbReference type="InterPro" id="IPR042266">
    <property type="entry name" value="PPPDE_sf"/>
</dbReference>
<dbReference type="InterPro" id="IPR008580">
    <property type="entry name" value="PPPDE_dom"/>
</dbReference>
<evidence type="ECO:0000256" key="2">
    <source>
        <dbReference type="ARBA" id="ARBA00022670"/>
    </source>
</evidence>
<dbReference type="GO" id="GO:0101005">
    <property type="term" value="F:deubiquitinase activity"/>
    <property type="evidence" value="ECO:0007669"/>
    <property type="project" value="TreeGrafter"/>
</dbReference>
<evidence type="ECO:0000259" key="5">
    <source>
        <dbReference type="PROSITE" id="PS51858"/>
    </source>
</evidence>
<dbReference type="SMART" id="SM01179">
    <property type="entry name" value="DUF862"/>
    <property type="match status" value="1"/>
</dbReference>
<evidence type="ECO:0000256" key="1">
    <source>
        <dbReference type="ARBA" id="ARBA00008140"/>
    </source>
</evidence>
<name>A0A7S1A0J0_NOCSC</name>
<protein>
    <recommendedName>
        <fullName evidence="5">PPPDE domain-containing protein</fullName>
    </recommendedName>
</protein>
<dbReference type="PROSITE" id="PS51858">
    <property type="entry name" value="PPPDE"/>
    <property type="match status" value="1"/>
</dbReference>
<dbReference type="Pfam" id="PF05903">
    <property type="entry name" value="Peptidase_C97"/>
    <property type="match status" value="1"/>
</dbReference>
<dbReference type="PANTHER" id="PTHR12378:SF9">
    <property type="entry name" value="OS06G0107000 PROTEIN"/>
    <property type="match status" value="1"/>
</dbReference>
<organism evidence="6">
    <name type="scientific">Noctiluca scintillans</name>
    <name type="common">Sea sparkle</name>
    <name type="synonym">Red tide dinoflagellate</name>
    <dbReference type="NCBI Taxonomy" id="2966"/>
    <lineage>
        <taxon>Eukaryota</taxon>
        <taxon>Sar</taxon>
        <taxon>Alveolata</taxon>
        <taxon>Dinophyceae</taxon>
        <taxon>Noctilucales</taxon>
        <taxon>Noctilucaceae</taxon>
        <taxon>Noctiluca</taxon>
    </lineage>
</organism>
<evidence type="ECO:0000313" key="6">
    <source>
        <dbReference type="EMBL" id="CAD8838725.1"/>
    </source>
</evidence>
<evidence type="ECO:0000256" key="4">
    <source>
        <dbReference type="SAM" id="MobiDB-lite"/>
    </source>
</evidence>
<proteinExistence type="inferred from homology"/>
<sequence>MPQDTSGQCNTPVTLHVYHVGGHAAVRGLNSMLKPLGVGAFHAAVEVHGKEWSYGMSTAGTSGIFSCAPRRCDSHVYLESQYLGRTSLSDKSVRRMLNEMSKKWLGQDYSLTRHNCCDFANEFCQRLEVSPLPAWVNRLGSASAALDPAPAVESVLLRGKLSRGALPSDGYRFGDLSRGVLAAVGAASIEDVVGKGSSPPPRCASAKRGTRAGSKTSDKHACRGSRHDRGGRADPIQVEEVAMDEAVYRGGCQGPARVANGIVALGKLSRGARADDAYQFGDFTRGLVRQLTL</sequence>